<name>A0ABW6D8G5_9BACT</name>
<protein>
    <submittedName>
        <fullName evidence="2">Tetratricopeptide repeat protein</fullName>
    </submittedName>
</protein>
<proteinExistence type="predicted"/>
<keyword evidence="1" id="KW-0802">TPR repeat</keyword>
<dbReference type="PANTHER" id="PTHR12558">
    <property type="entry name" value="CELL DIVISION CYCLE 16,23,27"/>
    <property type="match status" value="1"/>
</dbReference>
<gene>
    <name evidence="2" type="ORF">U0R10_00285</name>
</gene>
<evidence type="ECO:0000313" key="3">
    <source>
        <dbReference type="Proteomes" id="UP001598138"/>
    </source>
</evidence>
<dbReference type="PROSITE" id="PS50005">
    <property type="entry name" value="TPR"/>
    <property type="match status" value="2"/>
</dbReference>
<dbReference type="EMBL" id="JBBKXZ010000001">
    <property type="protein sequence ID" value="MFD3393046.1"/>
    <property type="molecule type" value="Genomic_DNA"/>
</dbReference>
<keyword evidence="3" id="KW-1185">Reference proteome</keyword>
<accession>A0ABW6D8G5</accession>
<feature type="repeat" description="TPR" evidence="1">
    <location>
        <begin position="50"/>
        <end position="83"/>
    </location>
</feature>
<dbReference type="Pfam" id="PF13432">
    <property type="entry name" value="TPR_16"/>
    <property type="match status" value="1"/>
</dbReference>
<dbReference type="InterPro" id="IPR019734">
    <property type="entry name" value="TPR_rpt"/>
</dbReference>
<dbReference type="Gene3D" id="1.25.40.10">
    <property type="entry name" value="Tetratricopeptide repeat domain"/>
    <property type="match status" value="3"/>
</dbReference>
<dbReference type="SMART" id="SM00028">
    <property type="entry name" value="TPR"/>
    <property type="match status" value="4"/>
</dbReference>
<sequence length="571" mass="64652">MKSWLLGIGLLLTNLAFGQTIQDGLHLLDRHQPSRAKQVFEGLVAATPTGENYFYLGYYYLTQRDWDNAKATFEKGKAADPKNYLNQVGLGSILVGQNNVSAAKVEFDRILADTKNKNIDVMYRIAEAYSMYYILGKEESFNANNNDPGEAIRLIDLIQERLMKDKKMPTVEHYIVKGDAYLIKNDGGNAVTAYETGLMQDPKNVKAKVKIGTVYLRGKNYKETQARYKEAIDLDSNYAPAHRRYGEYLIVGGQYKNASRYFRRYLEKAEATPEVTLETAKLLFLSKDYEGAMKFTDDADKRGVKDNDIFRMRGYSNVEMGNFQQGIDNLDGMVKRGVKPYFMDDLYFGKGYQGLGKDSIALLYLEKAAPLDTNNNVYSIIHDVRYKQKRYSDAAAAGLNSIQWKVKKAQTVGSGDYFKVAMDFYLTAAYINKADTLGRPAMAMRADSMFAKAIEINDKWPPFYINRARANNFIDYTGTKWLGAPWYEKFVAAVETQKAEKSTQYKEDKNQLFEAYKFLGGYHLSVTKDEAKVKDLFTKAQEIKPEDPDIKAYFNPTPAVASPAAPAAPKK</sequence>
<dbReference type="PANTHER" id="PTHR12558:SF13">
    <property type="entry name" value="CELL DIVISION CYCLE PROTEIN 27 HOMOLOG"/>
    <property type="match status" value="1"/>
</dbReference>
<dbReference type="RefSeq" id="WP_377981676.1">
    <property type="nucleotide sequence ID" value="NZ_JBBKXZ010000001.1"/>
</dbReference>
<dbReference type="Proteomes" id="UP001598138">
    <property type="component" value="Unassembled WGS sequence"/>
</dbReference>
<feature type="repeat" description="TPR" evidence="1">
    <location>
        <begin position="205"/>
        <end position="238"/>
    </location>
</feature>
<comment type="caution">
    <text evidence="2">The sequence shown here is derived from an EMBL/GenBank/DDBJ whole genome shotgun (WGS) entry which is preliminary data.</text>
</comment>
<dbReference type="SUPFAM" id="SSF48452">
    <property type="entry name" value="TPR-like"/>
    <property type="match status" value="3"/>
</dbReference>
<reference evidence="2 3" key="1">
    <citation type="submission" date="2024-03" db="EMBL/GenBank/DDBJ databases">
        <title>Aquirufa genome sequencing.</title>
        <authorList>
            <person name="Pitt A."/>
            <person name="Hahn M.W."/>
        </authorList>
    </citation>
    <scope>NUCLEOTIDE SEQUENCE [LARGE SCALE GENOMIC DNA]</scope>
    <source>
        <strain evidence="2 3">OSTEICH-129V</strain>
    </source>
</reference>
<evidence type="ECO:0000256" key="1">
    <source>
        <dbReference type="PROSITE-ProRule" id="PRU00339"/>
    </source>
</evidence>
<evidence type="ECO:0000313" key="2">
    <source>
        <dbReference type="EMBL" id="MFD3393046.1"/>
    </source>
</evidence>
<organism evidence="2 3">
    <name type="scientific">Aquirufa avitistagni</name>
    <dbReference type="NCBI Taxonomy" id="3104728"/>
    <lineage>
        <taxon>Bacteria</taxon>
        <taxon>Pseudomonadati</taxon>
        <taxon>Bacteroidota</taxon>
        <taxon>Cytophagia</taxon>
        <taxon>Cytophagales</taxon>
        <taxon>Flectobacillaceae</taxon>
        <taxon>Aquirufa</taxon>
    </lineage>
</organism>
<dbReference type="InterPro" id="IPR011990">
    <property type="entry name" value="TPR-like_helical_dom_sf"/>
</dbReference>